<reference evidence="3 4" key="1">
    <citation type="submission" date="2016-12" db="EMBL/GenBank/DDBJ databases">
        <authorList>
            <person name="Song W.-J."/>
            <person name="Kurnit D.M."/>
        </authorList>
    </citation>
    <scope>NUCLEOTIDE SEQUENCE [LARGE SCALE GENOMIC DNA]</scope>
    <source>
        <strain evidence="3 4">CECT 9026</strain>
    </source>
</reference>
<dbReference type="RefSeq" id="WP_159439449.1">
    <property type="nucleotide sequence ID" value="NZ_AP024907.1"/>
</dbReference>
<reference evidence="2" key="2">
    <citation type="submission" date="2019-11" db="EMBL/GenBank/DDBJ databases">
        <authorList>
            <person name="January G."/>
            <person name="Bunk B."/>
        </authorList>
    </citation>
    <scope>NUCLEOTIDE SEQUENCE</scope>
    <source>
        <strain evidence="2">3.6</strain>
    </source>
</reference>
<sequence>MTKSLTVRQAGRKGGNATKRKWKTDKLFAATMRKKLSAAGKKSVKVRRQKKK</sequence>
<organism evidence="3 4">
    <name type="scientific">Vibrio spartinae</name>
    <dbReference type="NCBI Taxonomy" id="1918945"/>
    <lineage>
        <taxon>Bacteria</taxon>
        <taxon>Pseudomonadati</taxon>
        <taxon>Pseudomonadota</taxon>
        <taxon>Gammaproteobacteria</taxon>
        <taxon>Vibrionales</taxon>
        <taxon>Vibrionaceae</taxon>
        <taxon>Vibrio</taxon>
    </lineage>
</organism>
<dbReference type="OrthoDB" id="5905015at2"/>
<proteinExistence type="predicted"/>
<evidence type="ECO:0000256" key="1">
    <source>
        <dbReference type="SAM" id="MobiDB-lite"/>
    </source>
</evidence>
<name>A0A1N6M3E0_9VIBR</name>
<evidence type="ECO:0000313" key="5">
    <source>
        <dbReference type="Proteomes" id="UP000515264"/>
    </source>
</evidence>
<dbReference type="AlphaFoldDB" id="A0A1N6M3E0"/>
<dbReference type="EMBL" id="CP046268">
    <property type="protein sequence ID" value="QMV14421.1"/>
    <property type="molecule type" value="Genomic_DNA"/>
</dbReference>
<evidence type="ECO:0000313" key="4">
    <source>
        <dbReference type="Proteomes" id="UP000184774"/>
    </source>
</evidence>
<evidence type="ECO:0000313" key="3">
    <source>
        <dbReference type="EMBL" id="SIO93900.1"/>
    </source>
</evidence>
<evidence type="ECO:0000313" key="2">
    <source>
        <dbReference type="EMBL" id="QMV14421.1"/>
    </source>
</evidence>
<protein>
    <recommendedName>
        <fullName evidence="6">Alternative ribosome-rescue factor A</fullName>
    </recommendedName>
</protein>
<dbReference type="EMBL" id="FSSB01000010">
    <property type="protein sequence ID" value="SIO93900.1"/>
    <property type="molecule type" value="Genomic_DNA"/>
</dbReference>
<evidence type="ECO:0008006" key="6">
    <source>
        <dbReference type="Google" id="ProtNLM"/>
    </source>
</evidence>
<gene>
    <name evidence="3" type="ORF">VSP9026_01579</name>
    <name evidence="2" type="ORF">Vspart_01676</name>
</gene>
<accession>A0A1N6M3E0</accession>
<keyword evidence="5" id="KW-1185">Reference proteome</keyword>
<feature type="region of interest" description="Disordered" evidence="1">
    <location>
        <begin position="1"/>
        <end position="24"/>
    </location>
</feature>
<dbReference type="Proteomes" id="UP000184774">
    <property type="component" value="Unassembled WGS sequence"/>
</dbReference>
<reference evidence="2 5" key="3">
    <citation type="journal article" date="2020" name="J. Nat. Prod.">
        <title>Genomics-Metabolomics Profiling Disclosed Marine Vibrio spartinae 3.6 as a Producer of a New Branched Side Chain Prodigiosin.</title>
        <authorList>
            <person name="Vitale G.A."/>
            <person name="Sciarretta M."/>
            <person name="Palma Esposito F."/>
            <person name="January G.G."/>
            <person name="Giaccio M."/>
            <person name="Bunk B."/>
            <person name="Sproer C."/>
            <person name="Bajerski F."/>
            <person name="Power D."/>
            <person name="Festa C."/>
            <person name="Monti M.C."/>
            <person name="D'Auria M.V."/>
            <person name="de Pascale D."/>
        </authorList>
    </citation>
    <scope>NUCLEOTIDE SEQUENCE [LARGE SCALE GENOMIC DNA]</scope>
    <source>
        <strain evidence="2 5">3.6</strain>
    </source>
</reference>
<dbReference type="Proteomes" id="UP000515264">
    <property type="component" value="Chromosome 1"/>
</dbReference>